<dbReference type="Proteomes" id="UP000006843">
    <property type="component" value="Chromosome I"/>
</dbReference>
<dbReference type="PATRIC" id="fig|326442.8.peg.2882"/>
<dbReference type="PANTHER" id="PTHR42957:SF1">
    <property type="entry name" value="HELICASE MJ1565-RELATED"/>
    <property type="match status" value="1"/>
</dbReference>
<keyword evidence="4" id="KW-1185">Reference proteome</keyword>
<reference evidence="3 4" key="1">
    <citation type="journal article" date="2005" name="Genome Res.">
        <title>Coping with cold: the genome of the versatile marine Antarctica bacterium Pseudoalteromonas haloplanktis TAC125.</title>
        <authorList>
            <person name="Medigue C."/>
            <person name="Krin E."/>
            <person name="Pascal G."/>
            <person name="Barbe V."/>
            <person name="Bernsel A."/>
            <person name="Bertin P."/>
            <person name="Cheung F."/>
            <person name="Cruveiller S."/>
            <person name="Damico S."/>
            <person name="Duilio A."/>
            <person name="Fang G."/>
            <person name="Feller G."/>
            <person name="Mangenot S."/>
            <person name="Marino G."/>
            <person name="Nilsson J."/>
            <person name="Parilli E."/>
            <person name="Rocha E."/>
            <person name="Rouy Z."/>
            <person name="Sekowska A."/>
            <person name="Tutino M.L."/>
            <person name="Vallenet D."/>
            <person name="von Heijne G."/>
            <person name="Danchin A."/>
        </authorList>
    </citation>
    <scope>NUCLEOTIDE SEQUENCE [LARGE SCALE GENOMIC DNA]</scope>
    <source>
        <strain evidence="4">TAC 125</strain>
    </source>
</reference>
<dbReference type="InterPro" id="IPR008571">
    <property type="entry name" value="HerA-like"/>
</dbReference>
<dbReference type="Pfam" id="PF01935">
    <property type="entry name" value="DUF87"/>
    <property type="match status" value="1"/>
</dbReference>
<dbReference type="BioCyc" id="PHAL326442:PSHA_RS14670-MONOMER"/>
<proteinExistence type="predicted"/>
<feature type="region of interest" description="Disordered" evidence="1">
    <location>
        <begin position="321"/>
        <end position="369"/>
    </location>
</feature>
<dbReference type="GO" id="GO:0005524">
    <property type="term" value="F:ATP binding"/>
    <property type="evidence" value="ECO:0007669"/>
    <property type="project" value="UniProtKB-KW"/>
</dbReference>
<dbReference type="eggNOG" id="COG0433">
    <property type="taxonomic scope" value="Bacteria"/>
</dbReference>
<dbReference type="HOGENOM" id="CLU_010030_0_0_6"/>
<feature type="compositionally biased region" description="Low complexity" evidence="1">
    <location>
        <begin position="324"/>
        <end position="334"/>
    </location>
</feature>
<evidence type="ECO:0000256" key="1">
    <source>
        <dbReference type="SAM" id="MobiDB-lite"/>
    </source>
</evidence>
<accession>Q3IK22</accession>
<dbReference type="InterPro" id="IPR027417">
    <property type="entry name" value="P-loop_NTPase"/>
</dbReference>
<dbReference type="AlphaFoldDB" id="Q3IK22"/>
<dbReference type="PANTHER" id="PTHR42957">
    <property type="entry name" value="HELICASE MJ1565-RELATED"/>
    <property type="match status" value="1"/>
</dbReference>
<evidence type="ECO:0000313" key="4">
    <source>
        <dbReference type="Proteomes" id="UP000006843"/>
    </source>
</evidence>
<keyword evidence="3" id="KW-0547">Nucleotide-binding</keyword>
<feature type="compositionally biased region" description="Low complexity" evidence="1">
    <location>
        <begin position="266"/>
        <end position="285"/>
    </location>
</feature>
<dbReference type="SUPFAM" id="SSF52540">
    <property type="entry name" value="P-loop containing nucleoside triphosphate hydrolases"/>
    <property type="match status" value="1"/>
</dbReference>
<feature type="domain" description="Helicase HerA central" evidence="2">
    <location>
        <begin position="542"/>
        <end position="766"/>
    </location>
</feature>
<gene>
    <name evidence="3" type="ordered locus">PSHAa2986</name>
</gene>
<organism evidence="3 4">
    <name type="scientific">Pseudoalteromonas translucida (strain TAC 125)</name>
    <dbReference type="NCBI Taxonomy" id="326442"/>
    <lineage>
        <taxon>Bacteria</taxon>
        <taxon>Pseudomonadati</taxon>
        <taxon>Pseudomonadota</taxon>
        <taxon>Gammaproteobacteria</taxon>
        <taxon>Alteromonadales</taxon>
        <taxon>Pseudoalteromonadaceae</taxon>
        <taxon>Pseudoalteromonas</taxon>
    </lineage>
</organism>
<dbReference type="KEGG" id="pha:PSHAa2986"/>
<feature type="region of interest" description="Disordered" evidence="1">
    <location>
        <begin position="266"/>
        <end position="291"/>
    </location>
</feature>
<evidence type="ECO:0000259" key="2">
    <source>
        <dbReference type="Pfam" id="PF01935"/>
    </source>
</evidence>
<dbReference type="EMBL" id="CR954246">
    <property type="protein sequence ID" value="CAI88021.1"/>
    <property type="molecule type" value="Genomic_DNA"/>
</dbReference>
<protein>
    <submittedName>
        <fullName evidence="3">ATP-binding protein</fullName>
    </submittedName>
</protein>
<name>Q3IK22_PSET1</name>
<feature type="compositionally biased region" description="Low complexity" evidence="1">
    <location>
        <begin position="342"/>
        <end position="352"/>
    </location>
</feature>
<keyword evidence="3" id="KW-0067">ATP-binding</keyword>
<dbReference type="STRING" id="326442.PSHAa2986"/>
<sequence length="1079" mass="118158">MVTSLAPTTSNRIATEVMYSLDATQELINKSYLASLEKLSLMPLSNIPVITPSADLRVFRIERLVQENKQSVLESTTAAYTALGAAGYSVFLYLKSDGVETDLFIGTRGQPGKMLGHNSGKLLEEAFKGHFPGSQLSTLGGNEVNKLLNGLDNKKEDSGTTVTSVSSVPSLSTDDQQHFMQGLEKFIDAAENHSYQAIILAESISASSLDNIRKGYEQVSTQLSSLVKRQYSYGIQDSDNVSQSISQSLSYSLGESLGLTESQAITEGTSDTTGSSVSDSTGTSSPDKKGKVIGMGAVALGSVLGGPLGAVVGGSIGGMFASQNTESTTNTTNESRTDTKSETQTTSQSKTTTDTKTEGTTDSQSIGKTVGSSQQISYEVVDKTVEGLLHKIDRHINRVNDAKNYGGWQTAAYFIGEGKASSEALASIFLGLMRGQSSSSEDFSLTSWQDNKKNQVIDWLSQLTHPRIKPAFSDDIKISYLTPATLVSGKEMAIQLSLPRRSTSTVMVQQAISFGRKVQMLDIVESTSRREIDLGNVRHLWSDLNQKVKLNVDDLASHLFVTGSTGSGKSNTVYSILESLKAHNVPFLVIEPAKGEYKHLFGHRDDVRVLGTNAKKMELLKINPFSFPDDIHVLEHADRLVEVFNVCWSMYAAMPAILKEAILQSYEACGWDLTESVNCHEQQYFPTFKDLLKELDVVIESSGYSQEMKSNYSGALITRVRSLVNGLNGQIFTDNEISNKELFDSNVIVDLSRVGAQETKSLIMGLLIIKLSEYRAQKSRMNQPLQHVTVLEEAHNILASTASSSVEGSAIAEKSVEMLSNAIAEMRTFGEGFIIADQSPSSVHSAAIRNTNTKIVMRLPDEADRNLAGKSVALTVEQIDELAKLPKGVAVVYQSNWLEAVLCKINKFTGEEILYKKMKCAEEAWNEKNYKNALLGWLLSERAAMKSIVDTENLKNQLHKASLLTPVKILLSTELSLTDDKRTLNQKNKFFLLAATIFNILNFDTDINKLIKSSPADYQILTTRLSTLIDNKIGSVHANINLAIQEAVMKTLSTRSTSHLKLYVAWKRYMKLKVSDDGL</sequence>
<evidence type="ECO:0000313" key="3">
    <source>
        <dbReference type="EMBL" id="CAI88021.1"/>
    </source>
</evidence>
<dbReference type="Gene3D" id="3.40.50.300">
    <property type="entry name" value="P-loop containing nucleotide triphosphate hydrolases"/>
    <property type="match status" value="2"/>
</dbReference>
<dbReference type="InterPro" id="IPR002789">
    <property type="entry name" value="HerA_central"/>
</dbReference>